<gene>
    <name evidence="19" type="primary">LOC115966299</name>
</gene>
<evidence type="ECO:0000256" key="8">
    <source>
        <dbReference type="ARBA" id="ARBA00023015"/>
    </source>
</evidence>
<evidence type="ECO:0000259" key="17">
    <source>
        <dbReference type="PROSITE" id="PS50135"/>
    </source>
</evidence>
<accession>A0A7N2KXE2</accession>
<evidence type="ECO:0000256" key="14">
    <source>
        <dbReference type="PROSITE-ProRule" id="PRU00228"/>
    </source>
</evidence>
<dbReference type="Pfam" id="PF08214">
    <property type="entry name" value="HAT_KAT11"/>
    <property type="match status" value="1"/>
</dbReference>
<dbReference type="RefSeq" id="XP_030941417.1">
    <property type="nucleotide sequence ID" value="XM_031085557.1"/>
</dbReference>
<evidence type="ECO:0000256" key="1">
    <source>
        <dbReference type="ARBA" id="ARBA00004123"/>
    </source>
</evidence>
<evidence type="ECO:0000256" key="12">
    <source>
        <dbReference type="ARBA" id="ARBA00023315"/>
    </source>
</evidence>
<dbReference type="Gene3D" id="1.20.1020.10">
    <property type="entry name" value="TAZ domain"/>
    <property type="match status" value="1"/>
</dbReference>
<dbReference type="Pfam" id="PF00628">
    <property type="entry name" value="PHD"/>
    <property type="match status" value="1"/>
</dbReference>
<dbReference type="InterPro" id="IPR019787">
    <property type="entry name" value="Znf_PHD-finger"/>
</dbReference>
<comment type="subcellular location">
    <subcellularLocation>
        <location evidence="1">Nucleus</location>
    </subcellularLocation>
</comment>
<keyword evidence="20" id="KW-1185">Reference proteome</keyword>
<dbReference type="PANTHER" id="PTHR13808">
    <property type="entry name" value="CBP/P300-RELATED"/>
    <property type="match status" value="1"/>
</dbReference>
<evidence type="ECO:0000256" key="10">
    <source>
        <dbReference type="ARBA" id="ARBA00023163"/>
    </source>
</evidence>
<dbReference type="SMART" id="SM01250">
    <property type="entry name" value="KAT11"/>
    <property type="match status" value="1"/>
</dbReference>
<dbReference type="Gene3D" id="3.30.60.90">
    <property type="match status" value="1"/>
</dbReference>
<dbReference type="PROSITE" id="PS01357">
    <property type="entry name" value="ZF_ZZ_1"/>
    <property type="match status" value="1"/>
</dbReference>
<evidence type="ECO:0000313" key="19">
    <source>
        <dbReference type="EnsemblPlants" id="QL02p053069:mrna"/>
    </source>
</evidence>
<dbReference type="InterPro" id="IPR011011">
    <property type="entry name" value="Znf_FYVE_PHD"/>
</dbReference>
<dbReference type="InterPro" id="IPR013178">
    <property type="entry name" value="Histone_AcTrfase_Rtt109/CBP"/>
</dbReference>
<dbReference type="Gramene" id="QL02p053069:mrna">
    <property type="protein sequence ID" value="QL02p053069:mrna"/>
    <property type="gene ID" value="QL02p053069"/>
</dbReference>
<keyword evidence="5 14" id="KW-0863">Zinc-finger</keyword>
<evidence type="ECO:0000256" key="11">
    <source>
        <dbReference type="ARBA" id="ARBA00023242"/>
    </source>
</evidence>
<keyword evidence="7" id="KW-0156">Chromatin regulator</keyword>
<keyword evidence="3" id="KW-0808">Transferase</keyword>
<name>A0A7N2KXE2_QUELO</name>
<dbReference type="GeneID" id="115966299"/>
<dbReference type="InterPro" id="IPR043145">
    <property type="entry name" value="Znf_ZZ_sf"/>
</dbReference>
<reference evidence="19" key="2">
    <citation type="submission" date="2021-01" db="UniProtKB">
        <authorList>
            <consortium name="EnsemblPlants"/>
        </authorList>
    </citation>
    <scope>IDENTIFICATION</scope>
</reference>
<dbReference type="GO" id="GO:0008270">
    <property type="term" value="F:zinc ion binding"/>
    <property type="evidence" value="ECO:0007669"/>
    <property type="project" value="UniProtKB-KW"/>
</dbReference>
<dbReference type="InterPro" id="IPR000433">
    <property type="entry name" value="Znf_ZZ"/>
</dbReference>
<evidence type="ECO:0000256" key="6">
    <source>
        <dbReference type="ARBA" id="ARBA00022833"/>
    </source>
</evidence>
<evidence type="ECO:0000256" key="13">
    <source>
        <dbReference type="ARBA" id="ARBA00048017"/>
    </source>
</evidence>
<dbReference type="GO" id="GO:0045944">
    <property type="term" value="P:positive regulation of transcription by RNA polymerase II"/>
    <property type="evidence" value="ECO:0007669"/>
    <property type="project" value="TreeGrafter"/>
</dbReference>
<dbReference type="PROSITE" id="PS50135">
    <property type="entry name" value="ZF_ZZ_2"/>
    <property type="match status" value="1"/>
</dbReference>
<dbReference type="InParanoid" id="A0A7N2KXE2"/>
<dbReference type="EnsemblPlants" id="QL02p053069:mrna">
    <property type="protein sequence ID" value="QL02p053069:mrna"/>
    <property type="gene ID" value="QL02p053069"/>
</dbReference>
<evidence type="ECO:0000259" key="15">
    <source>
        <dbReference type="PROSITE" id="PS50016"/>
    </source>
</evidence>
<feature type="domain" description="TAZ-type" evidence="16">
    <location>
        <begin position="1484"/>
        <end position="1566"/>
    </location>
</feature>
<keyword evidence="4" id="KW-0479">Metal-binding</keyword>
<keyword evidence="9" id="KW-0010">Activator</keyword>
<dbReference type="GO" id="GO:0031490">
    <property type="term" value="F:chromatin DNA binding"/>
    <property type="evidence" value="ECO:0007669"/>
    <property type="project" value="TreeGrafter"/>
</dbReference>
<evidence type="ECO:0000256" key="2">
    <source>
        <dbReference type="ARBA" id="ARBA00013184"/>
    </source>
</evidence>
<evidence type="ECO:0000313" key="20">
    <source>
        <dbReference type="Proteomes" id="UP000594261"/>
    </source>
</evidence>
<dbReference type="Pfam" id="PF02135">
    <property type="entry name" value="zf-TAZ"/>
    <property type="match status" value="1"/>
</dbReference>
<keyword evidence="8" id="KW-0805">Transcription regulation</keyword>
<evidence type="ECO:0000259" key="16">
    <source>
        <dbReference type="PROSITE" id="PS50134"/>
    </source>
</evidence>
<dbReference type="KEGG" id="qlo:115966299"/>
<dbReference type="OrthoDB" id="899at2759"/>
<dbReference type="GO" id="GO:0005634">
    <property type="term" value="C:nucleus"/>
    <property type="evidence" value="ECO:0007669"/>
    <property type="project" value="UniProtKB-SubCell"/>
</dbReference>
<dbReference type="InterPro" id="IPR031162">
    <property type="entry name" value="CBP_P300_HAT"/>
</dbReference>
<dbReference type="PROSITE" id="PS50016">
    <property type="entry name" value="ZF_PHD_2"/>
    <property type="match status" value="1"/>
</dbReference>
<comment type="catalytic activity">
    <reaction evidence="13">
        <text>L-lysyl-[protein] + acetyl-CoA = N(6)-acetyl-L-lysyl-[protein] + CoA + H(+)</text>
        <dbReference type="Rhea" id="RHEA:45948"/>
        <dbReference type="Rhea" id="RHEA-COMP:9752"/>
        <dbReference type="Rhea" id="RHEA-COMP:10731"/>
        <dbReference type="ChEBI" id="CHEBI:15378"/>
        <dbReference type="ChEBI" id="CHEBI:29969"/>
        <dbReference type="ChEBI" id="CHEBI:57287"/>
        <dbReference type="ChEBI" id="CHEBI:57288"/>
        <dbReference type="ChEBI" id="CHEBI:61930"/>
        <dbReference type="EC" id="2.3.1.48"/>
    </reaction>
</comment>
<keyword evidence="12" id="KW-0012">Acyltransferase</keyword>
<dbReference type="GO" id="GO:0004402">
    <property type="term" value="F:histone acetyltransferase activity"/>
    <property type="evidence" value="ECO:0007669"/>
    <property type="project" value="InterPro"/>
</dbReference>
<keyword evidence="6" id="KW-0862">Zinc</keyword>
<sequence length="1585" mass="179941">MNAKQYMFGQSLGQIPNLSVPNIQSLSQMGDNGLGWQQVGSASCWRDPFPQQNIYDASSYQYDYCNSDAPKPPSDFFDVASTGFTEHNMVITKNTDQLHFMKGNEWDYANMFMSCDMEELLPPMVLSPQETSNITMFSNENEISDFGLFNGGPGSLQGNQKYDSEASVKCHFQQQQLDHVMLSQLDPTKVPVCVGNNQFTQSMVLPSAFREHPSDILIPQHGIHQVPVPFMPSMISNGQISTLEDTMQYYSVKSENSQHQTHESYVQFDKPSKAWSECCSVDQYELFHQNECEQPQFLSENLDGFQRLASGISTPTGFQSERTEGSLLMDFYGRAPDRPNSDNYFDVLPPLKRQKIENPMCTSPNENETSHQLAPLLVQPCSPEGLVNLKQKFDSSLSMNSEVPMVDMEDNVNANSNNLGYRRSVPVLPIHSQKKSEKRQHQPHRNECEQHQFLSEKLDGVQHLTSGISARTGFQSERTANSLLMDFYCRGPDGPNSGNYFDVLPPLKRQKMENPMCTSPNENETSHQLAPLLVQPCSPEGLVNLKQKFDSSLSINSEVPMVDMEDNVNANSNNLGYRRSVPVLPIHSQKKSEKSQHQPHRNECEQHQFLSERLDGVQHLASGISARTGFQSKRTANSLLMDFYCRGPDGPNSGNYFDVLPPLKRQKMENPMCTSPNENETSHQSAPSLVQPCTLEGLVNLKQKFDVLSSINSEVRMVDMEDNVNANSTKSGSRSVPVIPKELSFDHKEKEVKVRSEMYQTEPEIENKSTAPETNCAKEVQSGNMKIKGVSLTEFFNAEQLKEHILSLRKWVGKTIPKEERGNSENVCQLCASGNHSFAPVPIYCSRCGACIKRSVIYYYTTDESGTQNCFCNSCYKNSQAGNIKLQGISVSKATLNKKKNDEEAEEPWVQCDKCDRWQHQICALYNEKRDLENKAEYICPKCLIKEIETGKCVPLPKNGILGAKDLPRTMLSDHIEQRLLRSLTREKEERAKAEGKNLDKVPGAEDLVVRVVSSVDKHLKVKKQFLDIFDDEKYPAEFQYRSKVILLFQKIEGVDVCLFGMYVQEFGSECSPPNQRCVYLAYLDSVKHFRPEIKTITGECLRTFVYHEIMIGYLDFCKNRGFAACYIWACPPSKGEDYILYCHPEIQKTPNSDQLRHWYLLMLRKAAKENIVINSTNLYDNFFVPNGECKYKVTAARLPYFDGDYWSGAVEDEIRSLEKESPGESQRKLKKVMRNRALKGMGHATPSGNATKDIQIMQKLGETILPNKEDFIIAHLQFICTHCCEVILSGHRWVCNQCKNFQLCERCHDEKKNLYGMDTHTSMSKDKHLLSQVMVDDVPSVTKDEDLTLDTGLFENRHTFLSFCQGNRYQFDTLRRAKHSSMMILHHLHNPTLETTETNCSNCLKDTTVDQSRGSGICPELVVSAASNQEKGRSCHNHELIQQFPTTCHGIETKEAKQKTSHVHSSTIKEIKEEKQKASHVHSSTEKEKCKRKLLAILAHAFQCVACPCSDQNCLKMRRLFQHAKKCTSWLRGDCQQCRKGRALLILHLRNCTEPDCRVPYCTDLKKHAEARALQTDAWCRDAT</sequence>
<evidence type="ECO:0000259" key="18">
    <source>
        <dbReference type="PROSITE" id="PS51727"/>
    </source>
</evidence>
<dbReference type="InterPro" id="IPR013083">
    <property type="entry name" value="Znf_RING/FYVE/PHD"/>
</dbReference>
<dbReference type="SUPFAM" id="SSF57850">
    <property type="entry name" value="RING/U-box"/>
    <property type="match status" value="1"/>
</dbReference>
<evidence type="ECO:0000256" key="5">
    <source>
        <dbReference type="ARBA" id="ARBA00022771"/>
    </source>
</evidence>
<evidence type="ECO:0000256" key="4">
    <source>
        <dbReference type="ARBA" id="ARBA00022723"/>
    </source>
</evidence>
<dbReference type="PROSITE" id="PS51727">
    <property type="entry name" value="CBP_P300_HAT"/>
    <property type="match status" value="1"/>
</dbReference>
<reference evidence="20" key="1">
    <citation type="journal article" date="2016" name="G3 (Bethesda)">
        <title>First Draft Assembly and Annotation of the Genome of a California Endemic Oak Quercus lobata Nee (Fagaceae).</title>
        <authorList>
            <person name="Sork V.L."/>
            <person name="Fitz-Gibbon S.T."/>
            <person name="Puiu D."/>
            <person name="Crepeau M."/>
            <person name="Gugger P.F."/>
            <person name="Sherman R."/>
            <person name="Stevens K."/>
            <person name="Langley C.H."/>
            <person name="Pellegrini M."/>
            <person name="Salzberg S.L."/>
        </authorList>
    </citation>
    <scope>NUCLEOTIDE SEQUENCE [LARGE SCALE GENOMIC DNA]</scope>
    <source>
        <strain evidence="20">cv. SW786</strain>
    </source>
</reference>
<evidence type="ECO:0000256" key="7">
    <source>
        <dbReference type="ARBA" id="ARBA00022853"/>
    </source>
</evidence>
<dbReference type="PROSITE" id="PS50134">
    <property type="entry name" value="ZF_TAZ"/>
    <property type="match status" value="1"/>
</dbReference>
<dbReference type="Proteomes" id="UP000594261">
    <property type="component" value="Chromosome 2"/>
</dbReference>
<organism evidence="19 20">
    <name type="scientific">Quercus lobata</name>
    <name type="common">Valley oak</name>
    <dbReference type="NCBI Taxonomy" id="97700"/>
    <lineage>
        <taxon>Eukaryota</taxon>
        <taxon>Viridiplantae</taxon>
        <taxon>Streptophyta</taxon>
        <taxon>Embryophyta</taxon>
        <taxon>Tracheophyta</taxon>
        <taxon>Spermatophyta</taxon>
        <taxon>Magnoliopsida</taxon>
        <taxon>eudicotyledons</taxon>
        <taxon>Gunneridae</taxon>
        <taxon>Pentapetalae</taxon>
        <taxon>rosids</taxon>
        <taxon>fabids</taxon>
        <taxon>Fagales</taxon>
        <taxon>Fagaceae</taxon>
        <taxon>Quercus</taxon>
    </lineage>
</organism>
<dbReference type="InterPro" id="IPR035898">
    <property type="entry name" value="TAZ_dom_sf"/>
</dbReference>
<dbReference type="GO" id="GO:0003713">
    <property type="term" value="F:transcription coactivator activity"/>
    <property type="evidence" value="ECO:0007669"/>
    <property type="project" value="TreeGrafter"/>
</dbReference>
<dbReference type="Gene3D" id="3.30.40.10">
    <property type="entry name" value="Zinc/RING finger domain, C3HC4 (zinc finger)"/>
    <property type="match status" value="1"/>
</dbReference>
<evidence type="ECO:0000256" key="9">
    <source>
        <dbReference type="ARBA" id="ARBA00023159"/>
    </source>
</evidence>
<dbReference type="SUPFAM" id="SSF57903">
    <property type="entry name" value="FYVE/PHD zinc finger"/>
    <property type="match status" value="1"/>
</dbReference>
<dbReference type="InterPro" id="IPR000197">
    <property type="entry name" value="Znf_TAZ"/>
</dbReference>
<feature type="domain" description="ZZ-type" evidence="17">
    <location>
        <begin position="1276"/>
        <end position="1332"/>
    </location>
</feature>
<feature type="domain" description="PHD-type" evidence="15">
    <location>
        <begin position="869"/>
        <end position="946"/>
    </location>
</feature>
<dbReference type="SMART" id="SM00551">
    <property type="entry name" value="ZnF_TAZ"/>
    <property type="match status" value="1"/>
</dbReference>
<dbReference type="GO" id="GO:0000123">
    <property type="term" value="C:histone acetyltransferase complex"/>
    <property type="evidence" value="ECO:0007669"/>
    <property type="project" value="TreeGrafter"/>
</dbReference>
<dbReference type="CDD" id="cd15614">
    <property type="entry name" value="PHD_HAC_like"/>
    <property type="match status" value="1"/>
</dbReference>
<proteinExistence type="predicted"/>
<protein>
    <recommendedName>
        <fullName evidence="2">histone acetyltransferase</fullName>
        <ecNumber evidence="2">2.3.1.48</ecNumber>
    </recommendedName>
</protein>
<dbReference type="InterPro" id="IPR001965">
    <property type="entry name" value="Znf_PHD"/>
</dbReference>
<dbReference type="PANTHER" id="PTHR13808:SF53">
    <property type="entry name" value="HISTONE ACETYLTRANSFERASE HAC2"/>
    <property type="match status" value="1"/>
</dbReference>
<dbReference type="SUPFAM" id="SSF57933">
    <property type="entry name" value="TAZ domain"/>
    <property type="match status" value="1"/>
</dbReference>
<evidence type="ECO:0000256" key="3">
    <source>
        <dbReference type="ARBA" id="ARBA00022679"/>
    </source>
</evidence>
<keyword evidence="10" id="KW-0804">Transcription</keyword>
<keyword evidence="11" id="KW-0539">Nucleus</keyword>
<feature type="domain" description="CBP/p300-type HAT" evidence="18">
    <location>
        <begin position="961"/>
        <end position="1394"/>
    </location>
</feature>
<dbReference type="SMART" id="SM00249">
    <property type="entry name" value="PHD"/>
    <property type="match status" value="1"/>
</dbReference>
<dbReference type="GO" id="GO:0005667">
    <property type="term" value="C:transcription regulator complex"/>
    <property type="evidence" value="ECO:0007669"/>
    <property type="project" value="TreeGrafter"/>
</dbReference>
<dbReference type="EC" id="2.3.1.48" evidence="2"/>